<dbReference type="EMBL" id="BQNB010015385">
    <property type="protein sequence ID" value="GJT39429.1"/>
    <property type="molecule type" value="Genomic_DNA"/>
</dbReference>
<feature type="region of interest" description="Disordered" evidence="1">
    <location>
        <begin position="122"/>
        <end position="160"/>
    </location>
</feature>
<dbReference type="Proteomes" id="UP001151760">
    <property type="component" value="Unassembled WGS sequence"/>
</dbReference>
<comment type="caution">
    <text evidence="2">The sequence shown here is derived from an EMBL/GenBank/DDBJ whole genome shotgun (WGS) entry which is preliminary data.</text>
</comment>
<evidence type="ECO:0000313" key="3">
    <source>
        <dbReference type="Proteomes" id="UP001151760"/>
    </source>
</evidence>
<evidence type="ECO:0000256" key="1">
    <source>
        <dbReference type="SAM" id="MobiDB-lite"/>
    </source>
</evidence>
<accession>A0ABQ5DRI6</accession>
<feature type="compositionally biased region" description="Low complexity" evidence="1">
    <location>
        <begin position="129"/>
        <end position="143"/>
    </location>
</feature>
<gene>
    <name evidence="2" type="ORF">Tco_0939294</name>
</gene>
<protein>
    <submittedName>
        <fullName evidence="2">Uncharacterized protein</fullName>
    </submittedName>
</protein>
<keyword evidence="3" id="KW-1185">Reference proteome</keyword>
<sequence length="202" mass="21850">MSSGVLITLSRSFSKNQENPKRCLGGMDLIVPNPLESKLSKEGKKKKELLVDTKNAPVVSTVDAKNDGFQHVVNERKKYGKTGSNNTNRSVVTVVGLNNVHTASKKLPSKAVDIPLSSYTSVSAKNKGTNVPTSSSNIPTSNPYELSSYDLENHTRSGGEPILVQDDFKSGEEVEIAFDEYANLLSGTKTWESTPNCTTSNV</sequence>
<reference evidence="2" key="1">
    <citation type="journal article" date="2022" name="Int. J. Mol. Sci.">
        <title>Draft Genome of Tanacetum Coccineum: Genomic Comparison of Closely Related Tanacetum-Family Plants.</title>
        <authorList>
            <person name="Yamashiro T."/>
            <person name="Shiraishi A."/>
            <person name="Nakayama K."/>
            <person name="Satake H."/>
        </authorList>
    </citation>
    <scope>NUCLEOTIDE SEQUENCE</scope>
</reference>
<proteinExistence type="predicted"/>
<reference evidence="2" key="2">
    <citation type="submission" date="2022-01" db="EMBL/GenBank/DDBJ databases">
        <authorList>
            <person name="Yamashiro T."/>
            <person name="Shiraishi A."/>
            <person name="Satake H."/>
            <person name="Nakayama K."/>
        </authorList>
    </citation>
    <scope>NUCLEOTIDE SEQUENCE</scope>
</reference>
<organism evidence="2 3">
    <name type="scientific">Tanacetum coccineum</name>
    <dbReference type="NCBI Taxonomy" id="301880"/>
    <lineage>
        <taxon>Eukaryota</taxon>
        <taxon>Viridiplantae</taxon>
        <taxon>Streptophyta</taxon>
        <taxon>Embryophyta</taxon>
        <taxon>Tracheophyta</taxon>
        <taxon>Spermatophyta</taxon>
        <taxon>Magnoliopsida</taxon>
        <taxon>eudicotyledons</taxon>
        <taxon>Gunneridae</taxon>
        <taxon>Pentapetalae</taxon>
        <taxon>asterids</taxon>
        <taxon>campanulids</taxon>
        <taxon>Asterales</taxon>
        <taxon>Asteraceae</taxon>
        <taxon>Asteroideae</taxon>
        <taxon>Anthemideae</taxon>
        <taxon>Anthemidinae</taxon>
        <taxon>Tanacetum</taxon>
    </lineage>
</organism>
<evidence type="ECO:0000313" key="2">
    <source>
        <dbReference type="EMBL" id="GJT39429.1"/>
    </source>
</evidence>
<name>A0ABQ5DRI6_9ASTR</name>